<evidence type="ECO:0000256" key="3">
    <source>
        <dbReference type="ARBA" id="ARBA00022723"/>
    </source>
</evidence>
<reference evidence="7" key="1">
    <citation type="submission" date="2020-04" db="EMBL/GenBank/DDBJ databases">
        <title>Analysis of mating type loci in Filobasidium floriforme.</title>
        <authorList>
            <person name="Nowrousian M."/>
        </authorList>
    </citation>
    <scope>NUCLEOTIDE SEQUENCE</scope>
    <source>
        <strain evidence="7">CBS 6242</strain>
    </source>
</reference>
<dbReference type="GO" id="GO:0046872">
    <property type="term" value="F:metal ion binding"/>
    <property type="evidence" value="ECO:0007669"/>
    <property type="project" value="UniProtKB-KW"/>
</dbReference>
<evidence type="ECO:0000256" key="1">
    <source>
        <dbReference type="ARBA" id="ARBA00001947"/>
    </source>
</evidence>
<dbReference type="InterPro" id="IPR001279">
    <property type="entry name" value="Metallo-B-lactamas"/>
</dbReference>
<sequence>MSADQPSNQGGLEPVRPETYTFHAIPSSADKNAKVAIHQIPTGELTAPAGILADVHGSKDDLTVPAYSYLIEKDGQAYLWDLGLMEVRSLLPLSRRIRDVMLTKLFKARTGPGPIKRLREGGYDTGKIKEVILSHQHFDHFGDLDTLAPGVKAVLGPGSLASIGPGYPEDPDGSWPKKWLDEKQLEELPPVAVGSSAPSIRGKWQQVACFEHALDYFGDGSLWLAINEGASHCRGHLNALARVTTDPDTYLVLAGDTAHHQSLYLPVPAPGEVDRRTRIPFFEMPNTNGSRISMHENPTEAYVAIGRLTRMSIEENIMVLLAHEGQVKGVIPDWPESLDNWKANGFKEKKENLHT</sequence>
<comment type="cofactor">
    <cofactor evidence="1">
        <name>Zn(2+)</name>
        <dbReference type="ChEBI" id="CHEBI:29105"/>
    </cofactor>
</comment>
<accession>A0A8K0JMR6</accession>
<dbReference type="PANTHER" id="PTHR42978">
    <property type="entry name" value="QUORUM-QUENCHING LACTONASE YTNP-RELATED-RELATED"/>
    <property type="match status" value="1"/>
</dbReference>
<gene>
    <name evidence="7" type="ORF">FFLO_05239</name>
</gene>
<dbReference type="Gene3D" id="3.60.15.10">
    <property type="entry name" value="Ribonuclease Z/Hydroxyacylglutathione hydrolase-like"/>
    <property type="match status" value="1"/>
</dbReference>
<keyword evidence="5" id="KW-0862">Zinc</keyword>
<dbReference type="InterPro" id="IPR036866">
    <property type="entry name" value="RibonucZ/Hydroxyglut_hydro"/>
</dbReference>
<keyword evidence="4" id="KW-0378">Hydrolase</keyword>
<evidence type="ECO:0000259" key="6">
    <source>
        <dbReference type="Pfam" id="PF00753"/>
    </source>
</evidence>
<dbReference type="GO" id="GO:0016787">
    <property type="term" value="F:hydrolase activity"/>
    <property type="evidence" value="ECO:0007669"/>
    <property type="project" value="UniProtKB-KW"/>
</dbReference>
<name>A0A8K0JMR6_9TREE</name>
<evidence type="ECO:0000313" key="8">
    <source>
        <dbReference type="Proteomes" id="UP000812966"/>
    </source>
</evidence>
<organism evidence="7 8">
    <name type="scientific">Filobasidium floriforme</name>
    <dbReference type="NCBI Taxonomy" id="5210"/>
    <lineage>
        <taxon>Eukaryota</taxon>
        <taxon>Fungi</taxon>
        <taxon>Dikarya</taxon>
        <taxon>Basidiomycota</taxon>
        <taxon>Agaricomycotina</taxon>
        <taxon>Tremellomycetes</taxon>
        <taxon>Filobasidiales</taxon>
        <taxon>Filobasidiaceae</taxon>
        <taxon>Filobasidium</taxon>
    </lineage>
</organism>
<dbReference type="EMBL" id="JABELV010000127">
    <property type="protein sequence ID" value="KAG7530124.1"/>
    <property type="molecule type" value="Genomic_DNA"/>
</dbReference>
<evidence type="ECO:0000256" key="2">
    <source>
        <dbReference type="ARBA" id="ARBA00007749"/>
    </source>
</evidence>
<dbReference type="SUPFAM" id="SSF56281">
    <property type="entry name" value="Metallo-hydrolase/oxidoreductase"/>
    <property type="match status" value="1"/>
</dbReference>
<evidence type="ECO:0000313" key="7">
    <source>
        <dbReference type="EMBL" id="KAG7530124.1"/>
    </source>
</evidence>
<evidence type="ECO:0000256" key="4">
    <source>
        <dbReference type="ARBA" id="ARBA00022801"/>
    </source>
</evidence>
<comment type="caution">
    <text evidence="7">The sequence shown here is derived from an EMBL/GenBank/DDBJ whole genome shotgun (WGS) entry which is preliminary data.</text>
</comment>
<dbReference type="InterPro" id="IPR051013">
    <property type="entry name" value="MBL_superfamily_lactonases"/>
</dbReference>
<evidence type="ECO:0000256" key="5">
    <source>
        <dbReference type="ARBA" id="ARBA00022833"/>
    </source>
</evidence>
<keyword evidence="8" id="KW-1185">Reference proteome</keyword>
<dbReference type="Pfam" id="PF00753">
    <property type="entry name" value="Lactamase_B"/>
    <property type="match status" value="1"/>
</dbReference>
<protein>
    <recommendedName>
        <fullName evidence="6">Metallo-beta-lactamase domain-containing protein</fullName>
    </recommendedName>
</protein>
<comment type="similarity">
    <text evidence="2">Belongs to the metallo-beta-lactamase superfamily.</text>
</comment>
<dbReference type="AlphaFoldDB" id="A0A8K0JMR6"/>
<dbReference type="PANTHER" id="PTHR42978:SF2">
    <property type="entry name" value="102 KBASES UNSTABLE REGION: FROM 1 TO 119443"/>
    <property type="match status" value="1"/>
</dbReference>
<dbReference type="Proteomes" id="UP000812966">
    <property type="component" value="Unassembled WGS sequence"/>
</dbReference>
<proteinExistence type="inferred from homology"/>
<keyword evidence="3" id="KW-0479">Metal-binding</keyword>
<feature type="domain" description="Metallo-beta-lactamase" evidence="6">
    <location>
        <begin position="65"/>
        <end position="180"/>
    </location>
</feature>